<sequence>MSYKRLYYFFILGREQNYSEAAKRIGIKQPTLSQQINLLEEELHIRLFYRSPRKVKLTAAGESLFRKISFMKEELDGTINEIRRDYSVVKMLRIGVMQGELTDLISNVLIRFKTEHPDVQCALYTLDLSSSMLEKGELDLYFDYDATDKKNNMTFLYEDGFNIISSKSAGEIRLEELSGYPWVLMNENYSCRHIFNDLAAHYGLHISPAIELSDLSVVYNMVNNGMGISLVSDTSLSFYDSENLEVKKVEEPQLKRNVVMHHNGVMKPDGLLDAFHRMTLRELKKLNIAK</sequence>
<dbReference type="InterPro" id="IPR005119">
    <property type="entry name" value="LysR_subst-bd"/>
</dbReference>
<dbReference type="GO" id="GO:0005829">
    <property type="term" value="C:cytosol"/>
    <property type="evidence" value="ECO:0007669"/>
    <property type="project" value="TreeGrafter"/>
</dbReference>
<dbReference type="SUPFAM" id="SSF46785">
    <property type="entry name" value="Winged helix' DNA-binding domain"/>
    <property type="match status" value="1"/>
</dbReference>
<comment type="similarity">
    <text evidence="1">Belongs to the LysR transcriptional regulatory family.</text>
</comment>
<dbReference type="InterPro" id="IPR000847">
    <property type="entry name" value="LysR_HTH_N"/>
</dbReference>
<dbReference type="PANTHER" id="PTHR30419">
    <property type="entry name" value="HTH-TYPE TRANSCRIPTIONAL REGULATOR YBHD"/>
    <property type="match status" value="1"/>
</dbReference>
<dbReference type="Pfam" id="PF03466">
    <property type="entry name" value="LysR_substrate"/>
    <property type="match status" value="1"/>
</dbReference>
<evidence type="ECO:0000256" key="1">
    <source>
        <dbReference type="ARBA" id="ARBA00009437"/>
    </source>
</evidence>
<dbReference type="RefSeq" id="WP_097040518.1">
    <property type="nucleotide sequence ID" value="NZ_OBQF01000003.1"/>
</dbReference>
<proteinExistence type="inferred from homology"/>
<evidence type="ECO:0000313" key="7">
    <source>
        <dbReference type="Proteomes" id="UP000219412"/>
    </source>
</evidence>
<feature type="domain" description="HTH lysR-type" evidence="5">
    <location>
        <begin position="1"/>
        <end position="58"/>
    </location>
</feature>
<evidence type="ECO:0000313" key="6">
    <source>
        <dbReference type="EMBL" id="SOC41743.1"/>
    </source>
</evidence>
<evidence type="ECO:0000256" key="3">
    <source>
        <dbReference type="ARBA" id="ARBA00023125"/>
    </source>
</evidence>
<dbReference type="AlphaFoldDB" id="A0A285UIZ9"/>
<dbReference type="FunFam" id="1.10.10.10:FF:000001">
    <property type="entry name" value="LysR family transcriptional regulator"/>
    <property type="match status" value="1"/>
</dbReference>
<dbReference type="EMBL" id="OBQF01000003">
    <property type="protein sequence ID" value="SOC41743.1"/>
    <property type="molecule type" value="Genomic_DNA"/>
</dbReference>
<keyword evidence="2" id="KW-0805">Transcription regulation</keyword>
<keyword evidence="3 6" id="KW-0238">DNA-binding</keyword>
<evidence type="ECO:0000256" key="4">
    <source>
        <dbReference type="ARBA" id="ARBA00023163"/>
    </source>
</evidence>
<organism evidence="6 7">
    <name type="scientific">Salinicoccus kekensis</name>
    <dbReference type="NCBI Taxonomy" id="714307"/>
    <lineage>
        <taxon>Bacteria</taxon>
        <taxon>Bacillati</taxon>
        <taxon>Bacillota</taxon>
        <taxon>Bacilli</taxon>
        <taxon>Bacillales</taxon>
        <taxon>Staphylococcaceae</taxon>
        <taxon>Salinicoccus</taxon>
    </lineage>
</organism>
<evidence type="ECO:0000259" key="5">
    <source>
        <dbReference type="PROSITE" id="PS50931"/>
    </source>
</evidence>
<name>A0A285UIZ9_9STAP</name>
<keyword evidence="4" id="KW-0804">Transcription</keyword>
<dbReference type="Gene3D" id="1.10.10.10">
    <property type="entry name" value="Winged helix-like DNA-binding domain superfamily/Winged helix DNA-binding domain"/>
    <property type="match status" value="1"/>
</dbReference>
<dbReference type="OrthoDB" id="9785745at2"/>
<gene>
    <name evidence="6" type="ORF">SAMN05878391_1399</name>
</gene>
<dbReference type="InterPro" id="IPR036390">
    <property type="entry name" value="WH_DNA-bd_sf"/>
</dbReference>
<dbReference type="GO" id="GO:0003677">
    <property type="term" value="F:DNA binding"/>
    <property type="evidence" value="ECO:0007669"/>
    <property type="project" value="UniProtKB-KW"/>
</dbReference>
<accession>A0A285UIZ9</accession>
<dbReference type="InterPro" id="IPR036388">
    <property type="entry name" value="WH-like_DNA-bd_sf"/>
</dbReference>
<dbReference type="PRINTS" id="PR00039">
    <property type="entry name" value="HTHLYSR"/>
</dbReference>
<dbReference type="CDD" id="cd05466">
    <property type="entry name" value="PBP2_LTTR_substrate"/>
    <property type="match status" value="1"/>
</dbReference>
<dbReference type="Pfam" id="PF00126">
    <property type="entry name" value="HTH_1"/>
    <property type="match status" value="1"/>
</dbReference>
<evidence type="ECO:0000256" key="2">
    <source>
        <dbReference type="ARBA" id="ARBA00023015"/>
    </source>
</evidence>
<protein>
    <submittedName>
        <fullName evidence="6">DNA-binding transcriptional LysR family regulator</fullName>
    </submittedName>
</protein>
<dbReference type="GO" id="GO:0003700">
    <property type="term" value="F:DNA-binding transcription factor activity"/>
    <property type="evidence" value="ECO:0007669"/>
    <property type="project" value="InterPro"/>
</dbReference>
<dbReference type="SUPFAM" id="SSF53850">
    <property type="entry name" value="Periplasmic binding protein-like II"/>
    <property type="match status" value="1"/>
</dbReference>
<dbReference type="PROSITE" id="PS50931">
    <property type="entry name" value="HTH_LYSR"/>
    <property type="match status" value="1"/>
</dbReference>
<dbReference type="Proteomes" id="UP000219412">
    <property type="component" value="Unassembled WGS sequence"/>
</dbReference>
<keyword evidence="7" id="KW-1185">Reference proteome</keyword>
<dbReference type="Gene3D" id="3.40.190.290">
    <property type="match status" value="1"/>
</dbReference>
<reference evidence="7" key="1">
    <citation type="submission" date="2017-08" db="EMBL/GenBank/DDBJ databases">
        <authorList>
            <person name="Varghese N."/>
            <person name="Submissions S."/>
        </authorList>
    </citation>
    <scope>NUCLEOTIDE SEQUENCE [LARGE SCALE GENOMIC DNA]</scope>
    <source>
        <strain evidence="7">DSM 23173</strain>
    </source>
</reference>
<dbReference type="InterPro" id="IPR050950">
    <property type="entry name" value="HTH-type_LysR_regulators"/>
</dbReference>